<evidence type="ECO:0000313" key="1">
    <source>
        <dbReference type="EMBL" id="EQC30642.1"/>
    </source>
</evidence>
<proteinExistence type="predicted"/>
<gene>
    <name evidence="1" type="ORF">SDRG_11697</name>
</gene>
<dbReference type="RefSeq" id="XP_008615968.1">
    <property type="nucleotide sequence ID" value="XM_008617746.1"/>
</dbReference>
<dbReference type="EMBL" id="JH767174">
    <property type="protein sequence ID" value="EQC30642.1"/>
    <property type="molecule type" value="Genomic_DNA"/>
</dbReference>
<name>T0RL32_SAPDV</name>
<dbReference type="VEuPathDB" id="FungiDB:SDRG_11697"/>
<dbReference type="InParanoid" id="T0RL32"/>
<dbReference type="AlphaFoldDB" id="T0RL32"/>
<sequence length="146" mass="15255">MERRVVVLALGVAAVVAATTLRGARLLPTPDVVPLDPIGTFLEENLPELADALVSSSSLVVADTVGLAASLGEATSAASSTDGDVNDLMKTLQGTTMDGIDDENNNDAYEIIQKTLLCDRRLGNCTQFILMYTTNGTEDDGATVVP</sequence>
<reference evidence="1 2" key="1">
    <citation type="submission" date="2012-04" db="EMBL/GenBank/DDBJ databases">
        <title>The Genome Sequence of Saprolegnia declina VS20.</title>
        <authorList>
            <consortium name="The Broad Institute Genome Sequencing Platform"/>
            <person name="Russ C."/>
            <person name="Nusbaum C."/>
            <person name="Tyler B."/>
            <person name="van West P."/>
            <person name="Dieguez-Uribeondo J."/>
            <person name="de Bruijn I."/>
            <person name="Tripathy S."/>
            <person name="Jiang R."/>
            <person name="Young S.K."/>
            <person name="Zeng Q."/>
            <person name="Gargeya S."/>
            <person name="Fitzgerald M."/>
            <person name="Haas B."/>
            <person name="Abouelleil A."/>
            <person name="Alvarado L."/>
            <person name="Arachchi H.M."/>
            <person name="Berlin A."/>
            <person name="Chapman S.B."/>
            <person name="Goldberg J."/>
            <person name="Griggs A."/>
            <person name="Gujja S."/>
            <person name="Hansen M."/>
            <person name="Howarth C."/>
            <person name="Imamovic A."/>
            <person name="Larimer J."/>
            <person name="McCowen C."/>
            <person name="Montmayeur A."/>
            <person name="Murphy C."/>
            <person name="Neiman D."/>
            <person name="Pearson M."/>
            <person name="Priest M."/>
            <person name="Roberts A."/>
            <person name="Saif S."/>
            <person name="Shea T."/>
            <person name="Sisk P."/>
            <person name="Sykes S."/>
            <person name="Wortman J."/>
            <person name="Nusbaum C."/>
            <person name="Birren B."/>
        </authorList>
    </citation>
    <scope>NUCLEOTIDE SEQUENCE [LARGE SCALE GENOMIC DNA]</scope>
    <source>
        <strain evidence="1 2">VS20</strain>
    </source>
</reference>
<dbReference type="GeneID" id="19952424"/>
<organism evidence="1 2">
    <name type="scientific">Saprolegnia diclina (strain VS20)</name>
    <dbReference type="NCBI Taxonomy" id="1156394"/>
    <lineage>
        <taxon>Eukaryota</taxon>
        <taxon>Sar</taxon>
        <taxon>Stramenopiles</taxon>
        <taxon>Oomycota</taxon>
        <taxon>Saprolegniomycetes</taxon>
        <taxon>Saprolegniales</taxon>
        <taxon>Saprolegniaceae</taxon>
        <taxon>Saprolegnia</taxon>
    </lineage>
</organism>
<accession>T0RL32</accession>
<protein>
    <submittedName>
        <fullName evidence="1">Uncharacterized protein</fullName>
    </submittedName>
</protein>
<dbReference type="Proteomes" id="UP000030762">
    <property type="component" value="Unassembled WGS sequence"/>
</dbReference>
<keyword evidence="2" id="KW-1185">Reference proteome</keyword>
<evidence type="ECO:0000313" key="2">
    <source>
        <dbReference type="Proteomes" id="UP000030762"/>
    </source>
</evidence>